<dbReference type="InterPro" id="IPR000757">
    <property type="entry name" value="Beta-glucanase-like"/>
</dbReference>
<keyword evidence="2" id="KW-0732">Signal</keyword>
<feature type="region of interest" description="Disordered" evidence="1">
    <location>
        <begin position="29"/>
        <end position="54"/>
    </location>
</feature>
<dbReference type="PROSITE" id="PS51762">
    <property type="entry name" value="GH16_2"/>
    <property type="match status" value="1"/>
</dbReference>
<feature type="chain" id="PRO_5045107262" evidence="2">
    <location>
        <begin position="23"/>
        <end position="259"/>
    </location>
</feature>
<dbReference type="Proteomes" id="UP000573001">
    <property type="component" value="Unassembled WGS sequence"/>
</dbReference>
<protein>
    <submittedName>
        <fullName evidence="4">Glycoside hydrolase family 16 protein</fullName>
    </submittedName>
</protein>
<evidence type="ECO:0000313" key="4">
    <source>
        <dbReference type="EMBL" id="NUU13156.1"/>
    </source>
</evidence>
<evidence type="ECO:0000256" key="1">
    <source>
        <dbReference type="SAM" id="MobiDB-lite"/>
    </source>
</evidence>
<proteinExistence type="predicted"/>
<dbReference type="CDD" id="cd00413">
    <property type="entry name" value="Glyco_hydrolase_16"/>
    <property type="match status" value="1"/>
</dbReference>
<dbReference type="SUPFAM" id="SSF49899">
    <property type="entry name" value="Concanavalin A-like lectins/glucanases"/>
    <property type="match status" value="1"/>
</dbReference>
<evidence type="ECO:0000259" key="3">
    <source>
        <dbReference type="PROSITE" id="PS51762"/>
    </source>
</evidence>
<dbReference type="EMBL" id="JABMCE010000060">
    <property type="protein sequence ID" value="NUU13156.1"/>
    <property type="molecule type" value="Genomic_DNA"/>
</dbReference>
<name>A0ABX2M5K1_9MICO</name>
<reference evidence="4 5" key="1">
    <citation type="submission" date="2020-05" db="EMBL/GenBank/DDBJ databases">
        <title>Genome Sequencing of Type Strains.</title>
        <authorList>
            <person name="Lemaire J.F."/>
            <person name="Inderbitzin P."/>
            <person name="Gregorio O.A."/>
            <person name="Collins S.B."/>
            <person name="Wespe N."/>
            <person name="Knight-Connoni V."/>
        </authorList>
    </citation>
    <scope>NUCLEOTIDE SEQUENCE [LARGE SCALE GENOMIC DNA]</scope>
    <source>
        <strain evidence="4 5">ATCC 19096</strain>
    </source>
</reference>
<dbReference type="GO" id="GO:0016787">
    <property type="term" value="F:hydrolase activity"/>
    <property type="evidence" value="ECO:0007669"/>
    <property type="project" value="UniProtKB-KW"/>
</dbReference>
<dbReference type="Gene3D" id="2.60.120.200">
    <property type="match status" value="1"/>
</dbReference>
<accession>A0ABX2M5K1</accession>
<gene>
    <name evidence="4" type="ORF">HP507_04805</name>
</gene>
<evidence type="ECO:0000256" key="2">
    <source>
        <dbReference type="SAM" id="SignalP"/>
    </source>
</evidence>
<feature type="signal peptide" evidence="2">
    <location>
        <begin position="1"/>
        <end position="22"/>
    </location>
</feature>
<evidence type="ECO:0000313" key="5">
    <source>
        <dbReference type="Proteomes" id="UP000573001"/>
    </source>
</evidence>
<dbReference type="InterPro" id="IPR013320">
    <property type="entry name" value="ConA-like_dom_sf"/>
</dbReference>
<sequence>MVKRMLMIATIAVLSAALTLTAARTAESGEPDSAGLAVPTPSASPVPTLPDLGTPTFSEDFDTPAAAGGPFAATYAQSWQPYPDGMGGKYWSGQIISAHDGYMDVAMDGEHGAAGTFGTPTGAWSHVGGTFSIRARATGGGDNGLAVMLWPTSDDWSEGEMNYPEGNFDGAVHAFHHSMVPGHEQDKVSYTADVSWSDWHTYTTQWVPGKYVRYYLDGKLVLSVTHDVPTTPHRYMFQIGNWGSSGHLMIDWVRSWDAT</sequence>
<keyword evidence="4" id="KW-0378">Hydrolase</keyword>
<feature type="domain" description="GH16" evidence="3">
    <location>
        <begin position="39"/>
        <end position="259"/>
    </location>
</feature>
<comment type="caution">
    <text evidence="4">The sequence shown here is derived from an EMBL/GenBank/DDBJ whole genome shotgun (WGS) entry which is preliminary data.</text>
</comment>
<organism evidence="4 5">
    <name type="scientific">Curtobacterium pusillum</name>
    <dbReference type="NCBI Taxonomy" id="69373"/>
    <lineage>
        <taxon>Bacteria</taxon>
        <taxon>Bacillati</taxon>
        <taxon>Actinomycetota</taxon>
        <taxon>Actinomycetes</taxon>
        <taxon>Micrococcales</taxon>
        <taxon>Microbacteriaceae</taxon>
        <taxon>Curtobacterium</taxon>
    </lineage>
</organism>
<keyword evidence="5" id="KW-1185">Reference proteome</keyword>